<dbReference type="PANTHER" id="PTHR48408:SF1">
    <property type="entry name" value="XYLOSE ISOMERASE"/>
    <property type="match status" value="1"/>
</dbReference>
<protein>
    <recommendedName>
        <fullName evidence="3 9">Xylose isomerase</fullName>
        <ecNumber evidence="3 9">5.3.1.5</ecNumber>
    </recommendedName>
</protein>
<comment type="subcellular location">
    <subcellularLocation>
        <location evidence="9 11">Cytoplasm</location>
    </subcellularLocation>
</comment>
<dbReference type="RefSeq" id="WP_141286190.1">
    <property type="nucleotide sequence ID" value="NZ_BAAAEW010000025.1"/>
</dbReference>
<evidence type="ECO:0000256" key="1">
    <source>
        <dbReference type="ARBA" id="ARBA00005765"/>
    </source>
</evidence>
<evidence type="ECO:0000256" key="10">
    <source>
        <dbReference type="RuleBase" id="RU000609"/>
    </source>
</evidence>
<accession>A0ABP3VKS6</accession>
<dbReference type="PRINTS" id="PR00688">
    <property type="entry name" value="XYLOSISMRASE"/>
</dbReference>
<keyword evidence="6 9" id="KW-0413">Isomerase</keyword>
<dbReference type="InterPro" id="IPR001998">
    <property type="entry name" value="Xylose_isomerase"/>
</dbReference>
<feature type="binding site" evidence="9">
    <location>
        <position position="274"/>
    </location>
    <ligand>
        <name>Mg(2+)</name>
        <dbReference type="ChEBI" id="CHEBI:18420"/>
        <label>2</label>
    </ligand>
</feature>
<evidence type="ECO:0000256" key="6">
    <source>
        <dbReference type="ARBA" id="ARBA00023235"/>
    </source>
</evidence>
<feature type="binding site" evidence="9">
    <location>
        <position position="342"/>
    </location>
    <ligand>
        <name>Mg(2+)</name>
        <dbReference type="ChEBI" id="CHEBI:18420"/>
        <label>1</label>
    </ligand>
</feature>
<comment type="similarity">
    <text evidence="1 9 10">Belongs to the xylose isomerase family.</text>
</comment>
<evidence type="ECO:0000256" key="9">
    <source>
        <dbReference type="HAMAP-Rule" id="MF_00455"/>
    </source>
</evidence>
<keyword evidence="9" id="KW-0460">Magnesium</keyword>
<proteinExistence type="inferred from homology"/>
<comment type="caution">
    <text evidence="12">The sequence shown here is derived from an EMBL/GenBank/DDBJ whole genome shotgun (WGS) entry which is preliminary data.</text>
</comment>
<evidence type="ECO:0000256" key="2">
    <source>
        <dbReference type="ARBA" id="ARBA00011881"/>
    </source>
</evidence>
<dbReference type="EC" id="5.3.1.5" evidence="3 9"/>
<dbReference type="PROSITE" id="PS51415">
    <property type="entry name" value="XYLOSE_ISOMERASE"/>
    <property type="match status" value="1"/>
</dbReference>
<name>A0ABP3VKS6_9BURK</name>
<keyword evidence="4 9" id="KW-0859">Xylose metabolism</keyword>
<organism evidence="12 13">
    <name type="scientific">Ideonella azotifigens</name>
    <dbReference type="NCBI Taxonomy" id="513160"/>
    <lineage>
        <taxon>Bacteria</taxon>
        <taxon>Pseudomonadati</taxon>
        <taxon>Pseudomonadota</taxon>
        <taxon>Betaproteobacteria</taxon>
        <taxon>Burkholderiales</taxon>
        <taxon>Sphaerotilaceae</taxon>
        <taxon>Ideonella</taxon>
    </lineage>
</organism>
<feature type="binding site" evidence="9">
    <location>
        <position position="312"/>
    </location>
    <ligand>
        <name>Mg(2+)</name>
        <dbReference type="ChEBI" id="CHEBI:18420"/>
        <label>2</label>
    </ligand>
</feature>
<comment type="cofactor">
    <cofactor evidence="9">
        <name>Mg(2+)</name>
        <dbReference type="ChEBI" id="CHEBI:18420"/>
    </cofactor>
    <text evidence="9">Binds 2 magnesium ions per subunit.</text>
</comment>
<dbReference type="SUPFAM" id="SSF51658">
    <property type="entry name" value="Xylose isomerase-like"/>
    <property type="match status" value="1"/>
</dbReference>
<dbReference type="Proteomes" id="UP001500279">
    <property type="component" value="Unassembled WGS sequence"/>
</dbReference>
<sequence length="440" mass="49161">MSTDSSYFASVAPVRYQGPASEDPLAFRWYDKDRLVLGKTMAEHLRFAACYWHSFVWTGLDPFGGDTFQRPWFSGGSPMELAALKAEAAFEFFSKLGVPYYCFHDRDVAPEGATPRETLANFERMVEKLAAHQQRTGVKLLWGTANLFSHRRFMSGAATNPDPEIFAMAATQVKAAMDATKLLAGENYVLWGGREGYETLLNTDLPRELDQLGRFLNLVVEYKHRIGFEGTILIEPKPREPTKHQYDFDVATVYGFLCRYGLEKEVKVNIEANHATLSGHSFEHEIATAQALGIFGSLDMNRGDAQLGWDTDQFPNNLPDTSLALYHVLKGGGLTTGGLNFDAKVRRQSIDAVDLFHGHVGAMDHCAHALEIAARMFEEGRLAGAVDQRYAGWREPFGQQVLEGKVTLEALSEHVLSRNQDVLPVSGRQEAMENLVNRYL</sequence>
<dbReference type="InterPro" id="IPR013452">
    <property type="entry name" value="Xylose_isom_bac"/>
</dbReference>
<feature type="binding site" evidence="9">
    <location>
        <position position="271"/>
    </location>
    <ligand>
        <name>Mg(2+)</name>
        <dbReference type="ChEBI" id="CHEBI:18420"/>
        <label>1</label>
    </ligand>
</feature>
<keyword evidence="13" id="KW-1185">Reference proteome</keyword>
<evidence type="ECO:0000256" key="11">
    <source>
        <dbReference type="RuleBase" id="RU000610"/>
    </source>
</evidence>
<evidence type="ECO:0000256" key="5">
    <source>
        <dbReference type="ARBA" id="ARBA00022723"/>
    </source>
</evidence>
<comment type="catalytic activity">
    <reaction evidence="8 9 10">
        <text>alpha-D-xylose = alpha-D-xylulofuranose</text>
        <dbReference type="Rhea" id="RHEA:22816"/>
        <dbReference type="ChEBI" id="CHEBI:28518"/>
        <dbReference type="ChEBI" id="CHEBI:188998"/>
        <dbReference type="EC" id="5.3.1.5"/>
    </reaction>
</comment>
<comment type="subunit">
    <text evidence="2 9 11">Homotetramer.</text>
</comment>
<feature type="binding site" evidence="9">
    <location>
        <position position="299"/>
    </location>
    <ligand>
        <name>Mg(2+)</name>
        <dbReference type="ChEBI" id="CHEBI:18420"/>
        <label>1</label>
    </ligand>
</feature>
<feature type="active site" evidence="9">
    <location>
        <position position="104"/>
    </location>
</feature>
<dbReference type="Gene3D" id="3.20.20.150">
    <property type="entry name" value="Divalent-metal-dependent TIM barrel enzymes"/>
    <property type="match status" value="1"/>
</dbReference>
<evidence type="ECO:0000256" key="8">
    <source>
        <dbReference type="ARBA" id="ARBA00033659"/>
    </source>
</evidence>
<evidence type="ECO:0000313" key="12">
    <source>
        <dbReference type="EMBL" id="GAA0758263.1"/>
    </source>
</evidence>
<gene>
    <name evidence="9 12" type="primary">xylA</name>
    <name evidence="12" type="ORF">GCM10009107_38610</name>
</gene>
<feature type="binding site" evidence="9">
    <location>
        <position position="310"/>
    </location>
    <ligand>
        <name>Mg(2+)</name>
        <dbReference type="ChEBI" id="CHEBI:18420"/>
        <label>2</label>
    </ligand>
</feature>
<dbReference type="NCBIfam" id="NF003998">
    <property type="entry name" value="PRK05474.1"/>
    <property type="match status" value="1"/>
</dbReference>
<reference evidence="13" key="1">
    <citation type="journal article" date="2019" name="Int. J. Syst. Evol. Microbiol.">
        <title>The Global Catalogue of Microorganisms (GCM) 10K type strain sequencing project: providing services to taxonomists for standard genome sequencing and annotation.</title>
        <authorList>
            <consortium name="The Broad Institute Genomics Platform"/>
            <consortium name="The Broad Institute Genome Sequencing Center for Infectious Disease"/>
            <person name="Wu L."/>
            <person name="Ma J."/>
        </authorList>
    </citation>
    <scope>NUCLEOTIDE SEQUENCE [LARGE SCALE GENOMIC DNA]</scope>
    <source>
        <strain evidence="13">JCM 15503</strain>
    </source>
</reference>
<dbReference type="PANTHER" id="PTHR48408">
    <property type="match status" value="1"/>
</dbReference>
<feature type="binding site" evidence="9">
    <location>
        <position position="235"/>
    </location>
    <ligand>
        <name>Mg(2+)</name>
        <dbReference type="ChEBI" id="CHEBI:18420"/>
        <label>1</label>
    </ligand>
</feature>
<keyword evidence="7 9" id="KW-0119">Carbohydrate metabolism</keyword>
<dbReference type="NCBIfam" id="TIGR02630">
    <property type="entry name" value="xylose_isom_A"/>
    <property type="match status" value="1"/>
</dbReference>
<evidence type="ECO:0000256" key="7">
    <source>
        <dbReference type="ARBA" id="ARBA00023277"/>
    </source>
</evidence>
<keyword evidence="5 9" id="KW-0479">Metal-binding</keyword>
<dbReference type="InterPro" id="IPR036237">
    <property type="entry name" value="Xyl_isomerase-like_sf"/>
</dbReference>
<evidence type="ECO:0000256" key="4">
    <source>
        <dbReference type="ARBA" id="ARBA00022629"/>
    </source>
</evidence>
<keyword evidence="9" id="KW-0963">Cytoplasm</keyword>
<dbReference type="HAMAP" id="MF_00455">
    <property type="entry name" value="Xylose_isom_A"/>
    <property type="match status" value="1"/>
</dbReference>
<evidence type="ECO:0000256" key="3">
    <source>
        <dbReference type="ARBA" id="ARBA00011958"/>
    </source>
</evidence>
<dbReference type="EMBL" id="BAAAEW010000025">
    <property type="protein sequence ID" value="GAA0758263.1"/>
    <property type="molecule type" value="Genomic_DNA"/>
</dbReference>
<dbReference type="GO" id="GO:0016853">
    <property type="term" value="F:isomerase activity"/>
    <property type="evidence" value="ECO:0007669"/>
    <property type="project" value="UniProtKB-KW"/>
</dbReference>
<evidence type="ECO:0000313" key="13">
    <source>
        <dbReference type="Proteomes" id="UP001500279"/>
    </source>
</evidence>
<feature type="binding site" evidence="9">
    <location>
        <position position="271"/>
    </location>
    <ligand>
        <name>Mg(2+)</name>
        <dbReference type="ChEBI" id="CHEBI:18420"/>
        <label>2</label>
    </ligand>
</feature>
<feature type="active site" evidence="9">
    <location>
        <position position="107"/>
    </location>
</feature>